<dbReference type="STRING" id="530564.Psta_4089"/>
<proteinExistence type="predicted"/>
<dbReference type="AlphaFoldDB" id="D2R306"/>
<reference evidence="6 7" key="1">
    <citation type="journal article" date="2009" name="Stand. Genomic Sci.">
        <title>Complete genome sequence of Pirellula staleyi type strain (ATCC 27377).</title>
        <authorList>
            <person name="Clum A."/>
            <person name="Tindall B.J."/>
            <person name="Sikorski J."/>
            <person name="Ivanova N."/>
            <person name="Mavrommatis K."/>
            <person name="Lucas S."/>
            <person name="Glavina del Rio T."/>
            <person name="Nolan M."/>
            <person name="Chen F."/>
            <person name="Tice H."/>
            <person name="Pitluck S."/>
            <person name="Cheng J.F."/>
            <person name="Chertkov O."/>
            <person name="Brettin T."/>
            <person name="Han C."/>
            <person name="Detter J.C."/>
            <person name="Kuske C."/>
            <person name="Bruce D."/>
            <person name="Goodwin L."/>
            <person name="Ovchinikova G."/>
            <person name="Pati A."/>
            <person name="Mikhailova N."/>
            <person name="Chen A."/>
            <person name="Palaniappan K."/>
            <person name="Land M."/>
            <person name="Hauser L."/>
            <person name="Chang Y.J."/>
            <person name="Jeffries C.D."/>
            <person name="Chain P."/>
            <person name="Rohde M."/>
            <person name="Goker M."/>
            <person name="Bristow J."/>
            <person name="Eisen J.A."/>
            <person name="Markowitz V."/>
            <person name="Hugenholtz P."/>
            <person name="Kyrpides N.C."/>
            <person name="Klenk H.P."/>
            <person name="Lapidus A."/>
        </authorList>
    </citation>
    <scope>NUCLEOTIDE SEQUENCE [LARGE SCALE GENOMIC DNA]</scope>
    <source>
        <strain evidence="7">ATCC 27377 / DSM 6068 / ICPB 4128</strain>
    </source>
</reference>
<dbReference type="PANTHER" id="PTHR42788:SF13">
    <property type="entry name" value="ALIPHATIC SULFONATES IMPORT ATP-BINDING PROTEIN SSUB"/>
    <property type="match status" value="1"/>
</dbReference>
<evidence type="ECO:0000256" key="3">
    <source>
        <dbReference type="ARBA" id="ARBA00022840"/>
    </source>
</evidence>
<dbReference type="OrthoDB" id="2151853at2"/>
<name>D2R306_PIRSD</name>
<evidence type="ECO:0000313" key="7">
    <source>
        <dbReference type="Proteomes" id="UP000001887"/>
    </source>
</evidence>
<dbReference type="GO" id="GO:0005524">
    <property type="term" value="F:ATP binding"/>
    <property type="evidence" value="ECO:0007669"/>
    <property type="project" value="UniProtKB-KW"/>
</dbReference>
<dbReference type="InterPro" id="IPR027417">
    <property type="entry name" value="P-loop_NTPase"/>
</dbReference>
<evidence type="ECO:0000256" key="1">
    <source>
        <dbReference type="ARBA" id="ARBA00022448"/>
    </source>
</evidence>
<keyword evidence="1" id="KW-0813">Transport</keyword>
<gene>
    <name evidence="6" type="ordered locus">Psta_4089</name>
</gene>
<dbReference type="Proteomes" id="UP000001887">
    <property type="component" value="Chromosome"/>
</dbReference>
<protein>
    <submittedName>
        <fullName evidence="6">ABC transporter related protein</fullName>
    </submittedName>
</protein>
<evidence type="ECO:0000259" key="5">
    <source>
        <dbReference type="PROSITE" id="PS50893"/>
    </source>
</evidence>
<sequence>MMPICLSLQHVSKGYGAGIARREVLHDVSLDVRRGEMVAIVGYSGSGKSTLVSLLAGLTQPDVGQVLFDGAAVSEPGPERGVVFQNYSLLPWLSALDNVLLAVSQVTPGKSTADRRDRAMHYLELVNLAHAKDRKPAQLSGGMRQRVALARALAMDPQVLLLDEPLGALDALTRGELQKELQQIFLRENKTIVLITNHVDEALMLADRIVPLSPGPSATLGTSVEVALARPRNLAELAHDPTFVQLRAEITQTLVDSKRKAPSSQQRQGISAPKYQPRQLPARSLRRPSALASS</sequence>
<evidence type="ECO:0000313" key="6">
    <source>
        <dbReference type="EMBL" id="ADB18739.1"/>
    </source>
</evidence>
<dbReference type="HOGENOM" id="CLU_000604_1_22_0"/>
<dbReference type="EMBL" id="CP001848">
    <property type="protein sequence ID" value="ADB18739.1"/>
    <property type="molecule type" value="Genomic_DNA"/>
</dbReference>
<accession>D2R306</accession>
<dbReference type="InterPro" id="IPR003593">
    <property type="entry name" value="AAA+_ATPase"/>
</dbReference>
<dbReference type="SUPFAM" id="SSF52540">
    <property type="entry name" value="P-loop containing nucleoside triphosphate hydrolases"/>
    <property type="match status" value="1"/>
</dbReference>
<feature type="region of interest" description="Disordered" evidence="4">
    <location>
        <begin position="255"/>
        <end position="294"/>
    </location>
</feature>
<feature type="compositionally biased region" description="Low complexity" evidence="4">
    <location>
        <begin position="280"/>
        <end position="294"/>
    </location>
</feature>
<keyword evidence="2" id="KW-0547">Nucleotide-binding</keyword>
<dbReference type="InterPro" id="IPR017871">
    <property type="entry name" value="ABC_transporter-like_CS"/>
</dbReference>
<dbReference type="PROSITE" id="PS00211">
    <property type="entry name" value="ABC_TRANSPORTER_1"/>
    <property type="match status" value="1"/>
</dbReference>
<dbReference type="InterPro" id="IPR003439">
    <property type="entry name" value="ABC_transporter-like_ATP-bd"/>
</dbReference>
<evidence type="ECO:0000256" key="4">
    <source>
        <dbReference type="SAM" id="MobiDB-lite"/>
    </source>
</evidence>
<dbReference type="PROSITE" id="PS50893">
    <property type="entry name" value="ABC_TRANSPORTER_2"/>
    <property type="match status" value="1"/>
</dbReference>
<organism evidence="6 7">
    <name type="scientific">Pirellula staleyi (strain ATCC 27377 / DSM 6068 / ICPB 4128)</name>
    <name type="common">Pirella staleyi</name>
    <dbReference type="NCBI Taxonomy" id="530564"/>
    <lineage>
        <taxon>Bacteria</taxon>
        <taxon>Pseudomonadati</taxon>
        <taxon>Planctomycetota</taxon>
        <taxon>Planctomycetia</taxon>
        <taxon>Pirellulales</taxon>
        <taxon>Pirellulaceae</taxon>
        <taxon>Pirellula</taxon>
    </lineage>
</organism>
<dbReference type="PANTHER" id="PTHR42788">
    <property type="entry name" value="TAURINE IMPORT ATP-BINDING PROTEIN-RELATED"/>
    <property type="match status" value="1"/>
</dbReference>
<keyword evidence="3" id="KW-0067">ATP-binding</keyword>
<dbReference type="GO" id="GO:0016887">
    <property type="term" value="F:ATP hydrolysis activity"/>
    <property type="evidence" value="ECO:0007669"/>
    <property type="project" value="InterPro"/>
</dbReference>
<dbReference type="eggNOG" id="COG1116">
    <property type="taxonomic scope" value="Bacteria"/>
</dbReference>
<dbReference type="CDD" id="cd03293">
    <property type="entry name" value="ABC_NrtD_SsuB_transporters"/>
    <property type="match status" value="1"/>
</dbReference>
<keyword evidence="7" id="KW-1185">Reference proteome</keyword>
<dbReference type="SMART" id="SM00382">
    <property type="entry name" value="AAA"/>
    <property type="match status" value="1"/>
</dbReference>
<feature type="domain" description="ABC transporter" evidence="5">
    <location>
        <begin position="6"/>
        <end position="239"/>
    </location>
</feature>
<evidence type="ECO:0000256" key="2">
    <source>
        <dbReference type="ARBA" id="ARBA00022741"/>
    </source>
</evidence>
<dbReference type="InterPro" id="IPR050166">
    <property type="entry name" value="ABC_transporter_ATP-bind"/>
</dbReference>
<dbReference type="KEGG" id="psl:Psta_4089"/>
<dbReference type="Pfam" id="PF00005">
    <property type="entry name" value="ABC_tran"/>
    <property type="match status" value="1"/>
</dbReference>
<dbReference type="Gene3D" id="3.40.50.300">
    <property type="entry name" value="P-loop containing nucleotide triphosphate hydrolases"/>
    <property type="match status" value="1"/>
</dbReference>